<accession>A0AAJ5JM94</accession>
<dbReference type="AlphaFoldDB" id="A0AAJ5JM94"/>
<feature type="transmembrane region" description="Helical" evidence="1">
    <location>
        <begin position="86"/>
        <end position="102"/>
    </location>
</feature>
<dbReference type="Proteomes" id="UP000296883">
    <property type="component" value="Chromosome"/>
</dbReference>
<protein>
    <submittedName>
        <fullName evidence="3">Trep_Strep domain-containing protein</fullName>
    </submittedName>
</protein>
<keyword evidence="1" id="KW-0472">Membrane</keyword>
<feature type="transmembrane region" description="Helical" evidence="1">
    <location>
        <begin position="36"/>
        <end position="57"/>
    </location>
</feature>
<reference evidence="2 4" key="2">
    <citation type="journal article" date="2020" name="Int. J. Syst. Evol. Microbiol.">
        <title>Vagococcus xieshaowenii sp. nov., isolated from snow finch (Montifringilla taczanowskii) cloacal content.</title>
        <authorList>
            <person name="Ge Y."/>
            <person name="Yang J."/>
            <person name="Lai X.H."/>
            <person name="Zhang G."/>
            <person name="Jin D."/>
            <person name="Lu S."/>
            <person name="Wang B."/>
            <person name="Huang Y."/>
            <person name="Huang Y."/>
            <person name="Ren Z."/>
            <person name="Zhang X."/>
            <person name="Xu J."/>
        </authorList>
    </citation>
    <scope>NUCLEOTIDE SEQUENCE [LARGE SCALE GENOMIC DNA]</scope>
    <source>
        <strain evidence="4">personal::cf-49</strain>
        <strain evidence="2">Personal::cf-49</strain>
    </source>
</reference>
<feature type="transmembrane region" description="Helical" evidence="1">
    <location>
        <begin position="162"/>
        <end position="182"/>
    </location>
</feature>
<feature type="transmembrane region" description="Helical" evidence="1">
    <location>
        <begin position="12"/>
        <end position="30"/>
    </location>
</feature>
<feature type="transmembrane region" description="Helical" evidence="1">
    <location>
        <begin position="114"/>
        <end position="133"/>
    </location>
</feature>
<dbReference type="EMBL" id="SRHU01000023">
    <property type="protein sequence ID" value="TFZ40890.1"/>
    <property type="molecule type" value="Genomic_DNA"/>
</dbReference>
<organism evidence="3 5">
    <name type="scientific">Vagococcus xieshaowenii</name>
    <dbReference type="NCBI Taxonomy" id="2562451"/>
    <lineage>
        <taxon>Bacteria</taxon>
        <taxon>Bacillati</taxon>
        <taxon>Bacillota</taxon>
        <taxon>Bacilli</taxon>
        <taxon>Lactobacillales</taxon>
        <taxon>Enterococcaceae</taxon>
        <taxon>Vagococcus</taxon>
    </lineage>
</organism>
<name>A0AAJ5JM94_9ENTE</name>
<evidence type="ECO:0000313" key="3">
    <source>
        <dbReference type="EMBL" id="TFZ40890.1"/>
    </source>
</evidence>
<keyword evidence="1" id="KW-1133">Transmembrane helix</keyword>
<dbReference type="Pfam" id="PF09605">
    <property type="entry name" value="Trep_Strep"/>
    <property type="match status" value="1"/>
</dbReference>
<dbReference type="InterPro" id="IPR011733">
    <property type="entry name" value="CHP02185_IM"/>
</dbReference>
<evidence type="ECO:0000313" key="4">
    <source>
        <dbReference type="Proteomes" id="UP000296883"/>
    </source>
</evidence>
<proteinExistence type="predicted"/>
<dbReference type="RefSeq" id="WP_135254495.1">
    <property type="nucleotide sequence ID" value="NZ_CP038865.1"/>
</dbReference>
<keyword evidence="1" id="KW-0812">Transmembrane</keyword>
<dbReference type="Proteomes" id="UP000297725">
    <property type="component" value="Unassembled WGS sequence"/>
</dbReference>
<sequence length="203" mass="22613">MKSFKIQDLISVGIYAAIYYLLMAIAVFALHMGFGIFSYMFIPSGTALVAGIVYLLMTHRIPKFGAITILGLVNAAFFMFSGYFALSFIPSIVCGILADVIQHKTNLPEKIRTLLGYTIFNFSLTGPILPMWFMQDAYKEALASKGKDASYITEILKPVNNMTFALIILSIIVCSIIGLWIANNIYQKHFAKTKGQTNENIIR</sequence>
<dbReference type="NCBIfam" id="TIGR02185">
    <property type="entry name" value="Trep_Strep"/>
    <property type="match status" value="1"/>
</dbReference>
<reference evidence="3 5" key="1">
    <citation type="submission" date="2019-03" db="EMBL/GenBank/DDBJ databases">
        <title>Vagococcus sp. was isolated fron gut of Carduelis flavirostris.</title>
        <authorList>
            <person name="Ge Y."/>
        </authorList>
    </citation>
    <scope>NUCLEOTIDE SEQUENCE [LARGE SCALE GENOMIC DNA]</scope>
    <source>
        <strain evidence="3 5">CF-210</strain>
    </source>
</reference>
<evidence type="ECO:0000313" key="5">
    <source>
        <dbReference type="Proteomes" id="UP000297725"/>
    </source>
</evidence>
<evidence type="ECO:0000313" key="2">
    <source>
        <dbReference type="EMBL" id="QCA29133.1"/>
    </source>
</evidence>
<evidence type="ECO:0000256" key="1">
    <source>
        <dbReference type="SAM" id="Phobius"/>
    </source>
</evidence>
<keyword evidence="4" id="KW-1185">Reference proteome</keyword>
<gene>
    <name evidence="3" type="ORF">E4031_05765</name>
    <name evidence="2" type="ORF">E4Z98_07330</name>
</gene>
<dbReference type="EMBL" id="CP038865">
    <property type="protein sequence ID" value="QCA29133.1"/>
    <property type="molecule type" value="Genomic_DNA"/>
</dbReference>